<feature type="domain" description="Solute-binding protein family 3/N-terminal" evidence="3">
    <location>
        <begin position="73"/>
        <end position="302"/>
    </location>
</feature>
<gene>
    <name evidence="4" type="ORF">MARSALSMR5_03956</name>
</gene>
<dbReference type="PANTHER" id="PTHR35936:SF6">
    <property type="entry name" value="AMINO ACID ABC TRANSPORTER SUBSTRATE-BINDING PAAT FAMILY PROTEIN"/>
    <property type="match status" value="1"/>
</dbReference>
<evidence type="ECO:0000259" key="3">
    <source>
        <dbReference type="SMART" id="SM00062"/>
    </source>
</evidence>
<dbReference type="InterPro" id="IPR001638">
    <property type="entry name" value="Solute-binding_3/MltF_N"/>
</dbReference>
<dbReference type="SUPFAM" id="SSF53850">
    <property type="entry name" value="Periplasmic binding protein-like II"/>
    <property type="match status" value="1"/>
</dbReference>
<evidence type="ECO:0000313" key="5">
    <source>
        <dbReference type="Proteomes" id="UP000193100"/>
    </source>
</evidence>
<protein>
    <submittedName>
        <fullName evidence="4">Bacterial extracellular solute-binding protein, family 3</fullName>
    </submittedName>
</protein>
<dbReference type="STRING" id="1420917.AU15_09415"/>
<evidence type="ECO:0000313" key="4">
    <source>
        <dbReference type="EMBL" id="ARM85976.1"/>
    </source>
</evidence>
<evidence type="ECO:0000256" key="2">
    <source>
        <dbReference type="ARBA" id="ARBA00022729"/>
    </source>
</evidence>
<accession>A0A1W6KEX7</accession>
<sequence length="308" mass="34858">MYSDNCLITFLLAVIRLEFNRVDERSHQNTHGGMMLKKLFEPTLRLFCALCVWTAVLTVPVAVQASEDTDCKTLTVSGNPEYPPLLWRSTEKEGVLVGAVSALLREIVEPMGLEVVVRDLGSWARVQHMARKGDIDMVAGAFITSERIGYMDYLLPPITHLPTAVWVPKGGEFIYRHWPDLLGKRGSTLINNSFGQNFDRYADNNLQIEGVRSIEQSFKMALAGRVDYVLYEVLQGQVQLDSLGIADRFEALEPPVSREGLFFTFSKASPCNTFELREAIADRLYELVNAGRASQLIRKYTRLYTRRE</sequence>
<keyword evidence="2" id="KW-0732">Signal</keyword>
<dbReference type="AlphaFoldDB" id="A0A1W6KEX7"/>
<proteinExistence type="inferred from homology"/>
<dbReference type="Proteomes" id="UP000193100">
    <property type="component" value="Chromosome"/>
</dbReference>
<organism evidence="4 5">
    <name type="scientific">Marinobacter salarius</name>
    <dbReference type="NCBI Taxonomy" id="1420917"/>
    <lineage>
        <taxon>Bacteria</taxon>
        <taxon>Pseudomonadati</taxon>
        <taxon>Pseudomonadota</taxon>
        <taxon>Gammaproteobacteria</taxon>
        <taxon>Pseudomonadales</taxon>
        <taxon>Marinobacteraceae</taxon>
        <taxon>Marinobacter</taxon>
    </lineage>
</organism>
<reference evidence="4 5" key="1">
    <citation type="submission" date="2017-04" db="EMBL/GenBank/DDBJ databases">
        <title>Genome Sequence of Marinobacter salarius strain SMR5 Isolated from a culture of the Diatom Skeletonema marinoi.</title>
        <authorList>
            <person name="Topel M."/>
            <person name="Pinder M.I.M."/>
            <person name="Johansson O.N."/>
            <person name="Kourtchenko O."/>
            <person name="Godhe A."/>
            <person name="Clarke A.K."/>
        </authorList>
    </citation>
    <scope>NUCLEOTIDE SEQUENCE [LARGE SCALE GENOMIC DNA]</scope>
    <source>
        <strain evidence="4 5">SMR5</strain>
    </source>
</reference>
<dbReference type="Pfam" id="PF00497">
    <property type="entry name" value="SBP_bac_3"/>
    <property type="match status" value="1"/>
</dbReference>
<dbReference type="EMBL" id="CP020931">
    <property type="protein sequence ID" value="ARM85976.1"/>
    <property type="molecule type" value="Genomic_DNA"/>
</dbReference>
<dbReference type="SMART" id="SM00062">
    <property type="entry name" value="PBPb"/>
    <property type="match status" value="1"/>
</dbReference>
<evidence type="ECO:0000256" key="1">
    <source>
        <dbReference type="ARBA" id="ARBA00010333"/>
    </source>
</evidence>
<dbReference type="Gene3D" id="3.40.190.10">
    <property type="entry name" value="Periplasmic binding protein-like II"/>
    <property type="match status" value="2"/>
</dbReference>
<name>A0A1W6KEX7_9GAMM</name>
<comment type="similarity">
    <text evidence="1">Belongs to the bacterial solute-binding protein 3 family.</text>
</comment>
<dbReference type="PANTHER" id="PTHR35936">
    <property type="entry name" value="MEMBRANE-BOUND LYTIC MUREIN TRANSGLYCOSYLASE F"/>
    <property type="match status" value="1"/>
</dbReference>